<keyword evidence="2" id="KW-0472">Membrane</keyword>
<protein>
    <submittedName>
        <fullName evidence="3">Uncharacterized protein</fullName>
    </submittedName>
</protein>
<keyword evidence="2" id="KW-1133">Transmembrane helix</keyword>
<evidence type="ECO:0000256" key="2">
    <source>
        <dbReference type="SAM" id="Phobius"/>
    </source>
</evidence>
<proteinExistence type="predicted"/>
<keyword evidence="2" id="KW-0812">Transmembrane</keyword>
<feature type="transmembrane region" description="Helical" evidence="2">
    <location>
        <begin position="221"/>
        <end position="239"/>
    </location>
</feature>
<sequence>MLLAVEGGGFFSASASGYSKGLALLLLGQKNKEKPMRVSPWNQYQLVDQESDSDLQLASGKNRLVRGCASFVCFGRAAAGLESPSPLKVGPTQQQEVLPGPPVSDKGKDHTHATDLVDNDSNARNIALKSSLRKPTTSLPVSGEVGNERDTLCEKGSDIPCHTERRKVQWTDASGGELVEIREFELRYEKFRLVFCFFLNVAFGSFVKMFLFFSMRVYMLVPWHMIRWFLPMLLTFAVCL</sequence>
<dbReference type="PANTHER" id="PTHR33401:SF3">
    <property type="entry name" value="LOW AFFINITY POTASSIUM TRANSPORT SYSTEM PROTEIN"/>
    <property type="match status" value="1"/>
</dbReference>
<feature type="compositionally biased region" description="Basic and acidic residues" evidence="1">
    <location>
        <begin position="105"/>
        <end position="115"/>
    </location>
</feature>
<organism evidence="3">
    <name type="scientific">Davidia involucrata</name>
    <name type="common">Dove tree</name>
    <dbReference type="NCBI Taxonomy" id="16924"/>
    <lineage>
        <taxon>Eukaryota</taxon>
        <taxon>Viridiplantae</taxon>
        <taxon>Streptophyta</taxon>
        <taxon>Embryophyta</taxon>
        <taxon>Tracheophyta</taxon>
        <taxon>Spermatophyta</taxon>
        <taxon>Magnoliopsida</taxon>
        <taxon>eudicotyledons</taxon>
        <taxon>Gunneridae</taxon>
        <taxon>Pentapetalae</taxon>
        <taxon>asterids</taxon>
        <taxon>Cornales</taxon>
        <taxon>Nyssaceae</taxon>
        <taxon>Davidia</taxon>
    </lineage>
</organism>
<feature type="region of interest" description="Disordered" evidence="1">
    <location>
        <begin position="83"/>
        <end position="116"/>
    </location>
</feature>
<evidence type="ECO:0000256" key="1">
    <source>
        <dbReference type="SAM" id="MobiDB-lite"/>
    </source>
</evidence>
<feature type="transmembrane region" description="Helical" evidence="2">
    <location>
        <begin position="191"/>
        <end position="215"/>
    </location>
</feature>
<reference evidence="3" key="1">
    <citation type="submission" date="2019-08" db="EMBL/GenBank/DDBJ databases">
        <title>Reference gene set and small RNA set construction with multiple tissues from Davidia involucrata Baill.</title>
        <authorList>
            <person name="Yang H."/>
            <person name="Zhou C."/>
            <person name="Li G."/>
            <person name="Wang J."/>
            <person name="Gao P."/>
            <person name="Wang M."/>
            <person name="Wang R."/>
            <person name="Zhao Y."/>
        </authorList>
    </citation>
    <scope>NUCLEOTIDE SEQUENCE</scope>
    <source>
        <tissue evidence="3">Mixed with DoveR01_LX</tissue>
    </source>
</reference>
<gene>
    <name evidence="3" type="ORF">Din_023501</name>
</gene>
<dbReference type="EMBL" id="GHES01023501">
    <property type="protein sequence ID" value="MPA54060.1"/>
    <property type="molecule type" value="Transcribed_RNA"/>
</dbReference>
<evidence type="ECO:0000313" key="3">
    <source>
        <dbReference type="EMBL" id="MPA54060.1"/>
    </source>
</evidence>
<dbReference type="AlphaFoldDB" id="A0A5B7ABE9"/>
<name>A0A5B7ABE9_DAVIN</name>
<dbReference type="PANTHER" id="PTHR33401">
    <property type="entry name" value="LIGHT-HARVESTING COMPLEX-LIKE PROTEIN OHP2, CHLOROPLASTIC"/>
    <property type="match status" value="1"/>
</dbReference>
<accession>A0A5B7ABE9</accession>